<gene>
    <name evidence="1" type="ORF">DERP_005070</name>
</gene>
<sequence>MIWPLFNLPTFGNRDLDFVSLNFVDFISFNVEQCFCASAIVVEYDSKCTVHIHVLVHVFQDLANYIDH</sequence>
<proteinExistence type="predicted"/>
<keyword evidence="2" id="KW-1185">Reference proteome</keyword>
<name>A0ABQ8JTE0_DERPT</name>
<evidence type="ECO:0000313" key="1">
    <source>
        <dbReference type="EMBL" id="KAH9425851.1"/>
    </source>
</evidence>
<reference evidence="1 2" key="1">
    <citation type="journal article" date="2018" name="J. Allergy Clin. Immunol.">
        <title>High-quality assembly of Dermatophagoides pteronyssinus genome and transcriptome reveals a wide range of novel allergens.</title>
        <authorList>
            <person name="Liu X.Y."/>
            <person name="Yang K.Y."/>
            <person name="Wang M.Q."/>
            <person name="Kwok J.S."/>
            <person name="Zeng X."/>
            <person name="Yang Z."/>
            <person name="Xiao X.J."/>
            <person name="Lau C.P."/>
            <person name="Li Y."/>
            <person name="Huang Z.M."/>
            <person name="Ba J.G."/>
            <person name="Yim A.K."/>
            <person name="Ouyang C.Y."/>
            <person name="Ngai S.M."/>
            <person name="Chan T.F."/>
            <person name="Leung E.L."/>
            <person name="Liu L."/>
            <person name="Liu Z.G."/>
            <person name="Tsui S.K."/>
        </authorList>
    </citation>
    <scope>NUCLEOTIDE SEQUENCE [LARGE SCALE GENOMIC DNA]</scope>
    <source>
        <strain evidence="1">Derp</strain>
    </source>
</reference>
<accession>A0ABQ8JTE0</accession>
<dbReference type="Proteomes" id="UP000887458">
    <property type="component" value="Unassembled WGS sequence"/>
</dbReference>
<organism evidence="1 2">
    <name type="scientific">Dermatophagoides pteronyssinus</name>
    <name type="common">European house dust mite</name>
    <dbReference type="NCBI Taxonomy" id="6956"/>
    <lineage>
        <taxon>Eukaryota</taxon>
        <taxon>Metazoa</taxon>
        <taxon>Ecdysozoa</taxon>
        <taxon>Arthropoda</taxon>
        <taxon>Chelicerata</taxon>
        <taxon>Arachnida</taxon>
        <taxon>Acari</taxon>
        <taxon>Acariformes</taxon>
        <taxon>Sarcoptiformes</taxon>
        <taxon>Astigmata</taxon>
        <taxon>Psoroptidia</taxon>
        <taxon>Analgoidea</taxon>
        <taxon>Pyroglyphidae</taxon>
        <taxon>Dermatophagoidinae</taxon>
        <taxon>Dermatophagoides</taxon>
    </lineage>
</organism>
<comment type="caution">
    <text evidence="1">The sequence shown here is derived from an EMBL/GenBank/DDBJ whole genome shotgun (WGS) entry which is preliminary data.</text>
</comment>
<protein>
    <submittedName>
        <fullName evidence="1">Uncharacterized protein</fullName>
    </submittedName>
</protein>
<dbReference type="EMBL" id="NJHN03000017">
    <property type="protein sequence ID" value="KAH9425851.1"/>
    <property type="molecule type" value="Genomic_DNA"/>
</dbReference>
<reference evidence="1 2" key="2">
    <citation type="journal article" date="2022" name="Mol. Biol. Evol.">
        <title>Comparative Genomics Reveals Insights into the Divergent Evolution of Astigmatic Mites and Household Pest Adaptations.</title>
        <authorList>
            <person name="Xiong Q."/>
            <person name="Wan A.T."/>
            <person name="Liu X."/>
            <person name="Fung C.S."/>
            <person name="Xiao X."/>
            <person name="Malainual N."/>
            <person name="Hou J."/>
            <person name="Wang L."/>
            <person name="Wang M."/>
            <person name="Yang K.Y."/>
            <person name="Cui Y."/>
            <person name="Leung E.L."/>
            <person name="Nong W."/>
            <person name="Shin S.K."/>
            <person name="Au S.W."/>
            <person name="Jeong K.Y."/>
            <person name="Chew F.T."/>
            <person name="Hui J.H."/>
            <person name="Leung T.F."/>
            <person name="Tungtrongchitr A."/>
            <person name="Zhong N."/>
            <person name="Liu Z."/>
            <person name="Tsui S.K."/>
        </authorList>
    </citation>
    <scope>NUCLEOTIDE SEQUENCE [LARGE SCALE GENOMIC DNA]</scope>
    <source>
        <strain evidence="1">Derp</strain>
    </source>
</reference>
<evidence type="ECO:0000313" key="2">
    <source>
        <dbReference type="Proteomes" id="UP000887458"/>
    </source>
</evidence>